<reference evidence="8 10" key="2">
    <citation type="journal article" date="2018" name="Plant J.">
        <title>The Physcomitrella patens chromosome-scale assembly reveals moss genome structure and evolution.</title>
        <authorList>
            <person name="Lang D."/>
            <person name="Ullrich K.K."/>
            <person name="Murat F."/>
            <person name="Fuchs J."/>
            <person name="Jenkins J."/>
            <person name="Haas F.B."/>
            <person name="Piednoel M."/>
            <person name="Gundlach H."/>
            <person name="Van Bel M."/>
            <person name="Meyberg R."/>
            <person name="Vives C."/>
            <person name="Morata J."/>
            <person name="Symeonidi A."/>
            <person name="Hiss M."/>
            <person name="Muchero W."/>
            <person name="Kamisugi Y."/>
            <person name="Saleh O."/>
            <person name="Blanc G."/>
            <person name="Decker E.L."/>
            <person name="van Gessel N."/>
            <person name="Grimwood J."/>
            <person name="Hayes R.D."/>
            <person name="Graham S.W."/>
            <person name="Gunter L.E."/>
            <person name="McDaniel S.F."/>
            <person name="Hoernstein S.N.W."/>
            <person name="Larsson A."/>
            <person name="Li F.W."/>
            <person name="Perroud P.F."/>
            <person name="Phillips J."/>
            <person name="Ranjan P."/>
            <person name="Rokshar D.S."/>
            <person name="Rothfels C.J."/>
            <person name="Schneider L."/>
            <person name="Shu S."/>
            <person name="Stevenson D.W."/>
            <person name="Thummler F."/>
            <person name="Tillich M."/>
            <person name="Villarreal Aguilar J.C."/>
            <person name="Widiez T."/>
            <person name="Wong G.K."/>
            <person name="Wymore A."/>
            <person name="Zhang Y."/>
            <person name="Zimmer A.D."/>
            <person name="Quatrano R.S."/>
            <person name="Mayer K.F.X."/>
            <person name="Goodstein D."/>
            <person name="Casacuberta J.M."/>
            <person name="Vandepoele K."/>
            <person name="Reski R."/>
            <person name="Cuming A.C."/>
            <person name="Tuskan G.A."/>
            <person name="Maumus F."/>
            <person name="Salse J."/>
            <person name="Schmutz J."/>
            <person name="Rensing S.A."/>
        </authorList>
    </citation>
    <scope>NUCLEOTIDE SEQUENCE [LARGE SCALE GENOMIC DNA]</scope>
    <source>
        <strain evidence="9 10">cv. Gransden 2004</strain>
    </source>
</reference>
<evidence type="ECO:0000259" key="7">
    <source>
        <dbReference type="Pfam" id="PF01029"/>
    </source>
</evidence>
<dbReference type="Gene3D" id="1.10.940.10">
    <property type="entry name" value="NusB-like"/>
    <property type="match status" value="1"/>
</dbReference>
<comment type="similarity">
    <text evidence="1">Belongs to the NusB family.</text>
</comment>
<accession>A0A2K1K083</accession>
<keyword evidence="10" id="KW-1185">Reference proteome</keyword>
<dbReference type="Gramene" id="Pp3c10_23950V3.2">
    <property type="protein sequence ID" value="PAC:32901430.CDS.1"/>
    <property type="gene ID" value="Pp3c10_23950"/>
</dbReference>
<name>A0A2K1K083_PHYPA</name>
<gene>
    <name evidence="9" type="primary">LOC112287897</name>
    <name evidence="8" type="ORF">PHYPA_014305</name>
</gene>
<feature type="region of interest" description="Disordered" evidence="6">
    <location>
        <begin position="63"/>
        <end position="93"/>
    </location>
</feature>
<keyword evidence="3" id="KW-0694">RNA-binding</keyword>
<evidence type="ECO:0000256" key="4">
    <source>
        <dbReference type="ARBA" id="ARBA00023015"/>
    </source>
</evidence>
<protein>
    <recommendedName>
        <fullName evidence="7">NusB/RsmB/TIM44 domain-containing protein</fullName>
    </recommendedName>
</protein>
<keyword evidence="2" id="KW-0889">Transcription antitermination</keyword>
<evidence type="ECO:0000313" key="8">
    <source>
        <dbReference type="EMBL" id="PNR47185.1"/>
    </source>
</evidence>
<dbReference type="GO" id="GO:0031564">
    <property type="term" value="P:transcription antitermination"/>
    <property type="evidence" value="ECO:0007669"/>
    <property type="project" value="UniProtKB-KW"/>
</dbReference>
<evidence type="ECO:0000256" key="1">
    <source>
        <dbReference type="ARBA" id="ARBA00005952"/>
    </source>
</evidence>
<evidence type="ECO:0000313" key="10">
    <source>
        <dbReference type="Proteomes" id="UP000006727"/>
    </source>
</evidence>
<dbReference type="RefSeq" id="XP_024387269.1">
    <property type="nucleotide sequence ID" value="XM_024531501.2"/>
</dbReference>
<feature type="domain" description="NusB/RsmB/TIM44" evidence="7">
    <location>
        <begin position="204"/>
        <end position="291"/>
    </location>
</feature>
<proteinExistence type="inferred from homology"/>
<dbReference type="Pfam" id="PF01029">
    <property type="entry name" value="NusB"/>
    <property type="match status" value="1"/>
</dbReference>
<keyword evidence="5" id="KW-0804">Transcription</keyword>
<dbReference type="InterPro" id="IPR006027">
    <property type="entry name" value="NusB_RsmB_TIM44"/>
</dbReference>
<sequence length="330" mass="36660">MEAAVAMRQHSHAAFVSVGTKAAVEFRSAFLSERLRTTQGDLQPCSPCKRGVSVVFQMAVSRPGGEEQLRSSSKPRKVFTRTKKPFTPKPPSNLDAKLDKFGRLRTPRAARELALSVLYAAFVSGVHPLKVFEDRVKQRVVANSFDKTLLEGYEHRPDVGENVVVEDEATAMALEEALDAEASLEASVLTAPPPLVYNSFALRLARTLVKETAYRWLQQEAILMEIIPLKWKVQPKAALLQICVLQMALAEIEATDVPPRVVVNEAVELAKRFCDLAAPRIINGCLGSYIRRRQIQTKKSAVSVSDKMERELVSEPLQPEDLGFAEDYTD</sequence>
<dbReference type="EnsemblPlants" id="Pp3c10_23950V3.2">
    <property type="protein sequence ID" value="PAC:32901430.CDS.1"/>
    <property type="gene ID" value="Pp3c10_23950"/>
</dbReference>
<evidence type="ECO:0000256" key="6">
    <source>
        <dbReference type="SAM" id="MobiDB-lite"/>
    </source>
</evidence>
<keyword evidence="4" id="KW-0805">Transcription regulation</keyword>
<dbReference type="PANTHER" id="PTHR11078">
    <property type="entry name" value="N UTILIZATION SUBSTANCE PROTEIN B-RELATED"/>
    <property type="match status" value="1"/>
</dbReference>
<evidence type="ECO:0000256" key="5">
    <source>
        <dbReference type="ARBA" id="ARBA00023163"/>
    </source>
</evidence>
<organism evidence="8">
    <name type="scientific">Physcomitrium patens</name>
    <name type="common">Spreading-leaved earth moss</name>
    <name type="synonym">Physcomitrella patens</name>
    <dbReference type="NCBI Taxonomy" id="3218"/>
    <lineage>
        <taxon>Eukaryota</taxon>
        <taxon>Viridiplantae</taxon>
        <taxon>Streptophyta</taxon>
        <taxon>Embryophyta</taxon>
        <taxon>Bryophyta</taxon>
        <taxon>Bryophytina</taxon>
        <taxon>Bryopsida</taxon>
        <taxon>Funariidae</taxon>
        <taxon>Funariales</taxon>
        <taxon>Funariaceae</taxon>
        <taxon>Physcomitrium</taxon>
    </lineage>
</organism>
<evidence type="ECO:0000256" key="3">
    <source>
        <dbReference type="ARBA" id="ARBA00022884"/>
    </source>
</evidence>
<feature type="compositionally biased region" description="Basic residues" evidence="6">
    <location>
        <begin position="73"/>
        <end position="86"/>
    </location>
</feature>
<dbReference type="GO" id="GO:0006353">
    <property type="term" value="P:DNA-templated transcription termination"/>
    <property type="evidence" value="ECO:0007669"/>
    <property type="project" value="InterPro"/>
</dbReference>
<evidence type="ECO:0000313" key="9">
    <source>
        <dbReference type="EnsemblPlants" id="PAC:32901429.CDS.1"/>
    </source>
</evidence>
<dbReference type="PANTHER" id="PTHR11078:SF3">
    <property type="entry name" value="ANTITERMINATION NUSB DOMAIN-CONTAINING PROTEIN"/>
    <property type="match status" value="1"/>
</dbReference>
<evidence type="ECO:0000256" key="2">
    <source>
        <dbReference type="ARBA" id="ARBA00022814"/>
    </source>
</evidence>
<dbReference type="InterPro" id="IPR011605">
    <property type="entry name" value="NusB_fam"/>
</dbReference>
<dbReference type="GeneID" id="112287897"/>
<dbReference type="Gramene" id="Pp3c10_23950V3.1">
    <property type="protein sequence ID" value="PAC:32901429.CDS.1"/>
    <property type="gene ID" value="Pp3c10_23950"/>
</dbReference>
<dbReference type="GO" id="GO:0003723">
    <property type="term" value="F:RNA binding"/>
    <property type="evidence" value="ECO:0007669"/>
    <property type="project" value="UniProtKB-KW"/>
</dbReference>
<dbReference type="KEGG" id="ppp:112287897"/>
<dbReference type="Proteomes" id="UP000006727">
    <property type="component" value="Chromosome 10"/>
</dbReference>
<dbReference type="EnsemblPlants" id="Pp3c10_23950V3.1">
    <property type="protein sequence ID" value="PAC:32901429.CDS.1"/>
    <property type="gene ID" value="Pp3c10_23950"/>
</dbReference>
<dbReference type="InterPro" id="IPR035926">
    <property type="entry name" value="NusB-like_sf"/>
</dbReference>
<dbReference type="EMBL" id="ABEU02000010">
    <property type="protein sequence ID" value="PNR47185.1"/>
    <property type="molecule type" value="Genomic_DNA"/>
</dbReference>
<dbReference type="OrthoDB" id="1897242at2759"/>
<dbReference type="AlphaFoldDB" id="A0A2K1K083"/>
<reference evidence="8 10" key="1">
    <citation type="journal article" date="2008" name="Science">
        <title>The Physcomitrella genome reveals evolutionary insights into the conquest of land by plants.</title>
        <authorList>
            <person name="Rensing S."/>
            <person name="Lang D."/>
            <person name="Zimmer A."/>
            <person name="Terry A."/>
            <person name="Salamov A."/>
            <person name="Shapiro H."/>
            <person name="Nishiyama T."/>
            <person name="Perroud P.-F."/>
            <person name="Lindquist E."/>
            <person name="Kamisugi Y."/>
            <person name="Tanahashi T."/>
            <person name="Sakakibara K."/>
            <person name="Fujita T."/>
            <person name="Oishi K."/>
            <person name="Shin-I T."/>
            <person name="Kuroki Y."/>
            <person name="Toyoda A."/>
            <person name="Suzuki Y."/>
            <person name="Hashimoto A."/>
            <person name="Yamaguchi K."/>
            <person name="Sugano A."/>
            <person name="Kohara Y."/>
            <person name="Fujiyama A."/>
            <person name="Anterola A."/>
            <person name="Aoki S."/>
            <person name="Ashton N."/>
            <person name="Barbazuk W.B."/>
            <person name="Barker E."/>
            <person name="Bennetzen J."/>
            <person name="Bezanilla M."/>
            <person name="Blankenship R."/>
            <person name="Cho S.H."/>
            <person name="Dutcher S."/>
            <person name="Estelle M."/>
            <person name="Fawcett J.A."/>
            <person name="Gundlach H."/>
            <person name="Hanada K."/>
            <person name="Heyl A."/>
            <person name="Hicks K.A."/>
            <person name="Hugh J."/>
            <person name="Lohr M."/>
            <person name="Mayer K."/>
            <person name="Melkozernov A."/>
            <person name="Murata T."/>
            <person name="Nelson D."/>
            <person name="Pils B."/>
            <person name="Prigge M."/>
            <person name="Reiss B."/>
            <person name="Renner T."/>
            <person name="Rombauts S."/>
            <person name="Rushton P."/>
            <person name="Sanderfoot A."/>
            <person name="Schween G."/>
            <person name="Shiu S.-H."/>
            <person name="Stueber K."/>
            <person name="Theodoulou F.L."/>
            <person name="Tu H."/>
            <person name="Van de Peer Y."/>
            <person name="Verrier P.J."/>
            <person name="Waters E."/>
            <person name="Wood A."/>
            <person name="Yang L."/>
            <person name="Cove D."/>
            <person name="Cuming A."/>
            <person name="Hasebe M."/>
            <person name="Lucas S."/>
            <person name="Mishler D.B."/>
            <person name="Reski R."/>
            <person name="Grigoriev I."/>
            <person name="Quatrano R.S."/>
            <person name="Boore J.L."/>
        </authorList>
    </citation>
    <scope>NUCLEOTIDE SEQUENCE [LARGE SCALE GENOMIC DNA]</scope>
    <source>
        <strain evidence="9 10">cv. Gransden 2004</strain>
    </source>
</reference>
<reference evidence="9" key="3">
    <citation type="submission" date="2020-12" db="UniProtKB">
        <authorList>
            <consortium name="EnsemblPlants"/>
        </authorList>
    </citation>
    <scope>IDENTIFICATION</scope>
</reference>
<dbReference type="SUPFAM" id="SSF48013">
    <property type="entry name" value="NusB-like"/>
    <property type="match status" value="1"/>
</dbReference>
<dbReference type="FunCoup" id="A0A2K1K083">
    <property type="interactions" value="1288"/>
</dbReference>